<dbReference type="EMBL" id="CP081135">
    <property type="protein sequence ID" value="UEL47732.1"/>
    <property type="molecule type" value="Genomic_DNA"/>
</dbReference>
<reference evidence="1 2" key="1">
    <citation type="journal article" date="2023" name="Int. J. Syst. Evol. Microbiol.">
        <title>Terrisporobacter hibernicus sp. nov., isolated from bovine faeces in Northern Ireland.</title>
        <authorList>
            <person name="Mitchell M."/>
            <person name="Nguyen S.V."/>
            <person name="Connor M."/>
            <person name="Fairley D.J."/>
            <person name="Donoghue O."/>
            <person name="Marshall H."/>
            <person name="Koolman L."/>
            <person name="McMullan G."/>
            <person name="Schaffer K.E."/>
            <person name="McGrath J.W."/>
            <person name="Fanning S."/>
        </authorList>
    </citation>
    <scope>NUCLEOTIDE SEQUENCE [LARGE SCALE GENOMIC DNA]</scope>
    <source>
        <strain evidence="1 2">MCA3</strain>
    </source>
</reference>
<dbReference type="KEGG" id="tem:JW646_19295"/>
<protein>
    <submittedName>
        <fullName evidence="1">Uncharacterized protein</fullName>
    </submittedName>
</protein>
<gene>
    <name evidence="1" type="ORF">JW646_19295</name>
</gene>
<keyword evidence="2" id="KW-1185">Reference proteome</keyword>
<accession>A0AAX2ZEQ5</accession>
<sequence>MVIGLMGLFLFVVFIATLVQTKGLNRKDNVKERLAYENSIKDELGKIGEVKFVDFIDNGYLAIIDDYMKYSFCDYENKIYIKDILKTEIDYDLQGIEEMKAKDEKRFSSFGHTRNTPVKLREIKFVLYLKKMDKIVLTLNPQYVNPYKIKKVQSMLDNMNAAS</sequence>
<proteinExistence type="predicted"/>
<dbReference type="Proteomes" id="UP001198983">
    <property type="component" value="Chromosome"/>
</dbReference>
<name>A0AAX2ZEQ5_9FIRM</name>
<organism evidence="1 2">
    <name type="scientific">Terrisporobacter hibernicus</name>
    <dbReference type="NCBI Taxonomy" id="2813371"/>
    <lineage>
        <taxon>Bacteria</taxon>
        <taxon>Bacillati</taxon>
        <taxon>Bacillota</taxon>
        <taxon>Clostridia</taxon>
        <taxon>Peptostreptococcales</taxon>
        <taxon>Peptostreptococcaceae</taxon>
        <taxon>Terrisporobacter</taxon>
    </lineage>
</organism>
<dbReference type="AlphaFoldDB" id="A0AAX2ZEQ5"/>
<evidence type="ECO:0000313" key="1">
    <source>
        <dbReference type="EMBL" id="UEL47732.1"/>
    </source>
</evidence>
<dbReference type="RefSeq" id="WP_148556858.1">
    <property type="nucleotide sequence ID" value="NZ_CP081135.1"/>
</dbReference>
<evidence type="ECO:0000313" key="2">
    <source>
        <dbReference type="Proteomes" id="UP001198983"/>
    </source>
</evidence>